<reference evidence="2 3" key="1">
    <citation type="submission" date="2019-02" db="EMBL/GenBank/DDBJ databases">
        <title>Deep-cultivation of Planctomycetes and their phenomic and genomic characterization uncovers novel biology.</title>
        <authorList>
            <person name="Wiegand S."/>
            <person name="Jogler M."/>
            <person name="Boedeker C."/>
            <person name="Pinto D."/>
            <person name="Vollmers J."/>
            <person name="Rivas-Marin E."/>
            <person name="Kohn T."/>
            <person name="Peeters S.H."/>
            <person name="Heuer A."/>
            <person name="Rast P."/>
            <person name="Oberbeckmann S."/>
            <person name="Bunk B."/>
            <person name="Jeske O."/>
            <person name="Meyerdierks A."/>
            <person name="Storesund J.E."/>
            <person name="Kallscheuer N."/>
            <person name="Luecker S."/>
            <person name="Lage O.M."/>
            <person name="Pohl T."/>
            <person name="Merkel B.J."/>
            <person name="Hornburger P."/>
            <person name="Mueller R.-W."/>
            <person name="Bruemmer F."/>
            <person name="Labrenz M."/>
            <person name="Spormann A.M."/>
            <person name="Op den Camp H."/>
            <person name="Overmann J."/>
            <person name="Amann R."/>
            <person name="Jetten M.S.M."/>
            <person name="Mascher T."/>
            <person name="Medema M.H."/>
            <person name="Devos D.P."/>
            <person name="Kaster A.-K."/>
            <person name="Ovreas L."/>
            <person name="Rohde M."/>
            <person name="Galperin M.Y."/>
            <person name="Jogler C."/>
        </authorList>
    </citation>
    <scope>NUCLEOTIDE SEQUENCE [LARGE SCALE GENOMIC DNA]</scope>
    <source>
        <strain evidence="2 3">K22_7</strain>
    </source>
</reference>
<feature type="region of interest" description="Disordered" evidence="1">
    <location>
        <begin position="128"/>
        <end position="147"/>
    </location>
</feature>
<keyword evidence="3" id="KW-1185">Reference proteome</keyword>
<dbReference type="EMBL" id="CP036525">
    <property type="protein sequence ID" value="QDT07967.1"/>
    <property type="molecule type" value="Genomic_DNA"/>
</dbReference>
<feature type="region of interest" description="Disordered" evidence="1">
    <location>
        <begin position="202"/>
        <end position="224"/>
    </location>
</feature>
<protein>
    <submittedName>
        <fullName evidence="2">Uncharacterized protein</fullName>
    </submittedName>
</protein>
<evidence type="ECO:0000313" key="2">
    <source>
        <dbReference type="EMBL" id="QDT07967.1"/>
    </source>
</evidence>
<evidence type="ECO:0000313" key="3">
    <source>
        <dbReference type="Proteomes" id="UP000318538"/>
    </source>
</evidence>
<feature type="compositionally biased region" description="Polar residues" evidence="1">
    <location>
        <begin position="205"/>
        <end position="224"/>
    </location>
</feature>
<accession>A0A517NLF1</accession>
<name>A0A517NLF1_9BACT</name>
<feature type="region of interest" description="Disordered" evidence="1">
    <location>
        <begin position="28"/>
        <end position="47"/>
    </location>
</feature>
<evidence type="ECO:0000256" key="1">
    <source>
        <dbReference type="SAM" id="MobiDB-lite"/>
    </source>
</evidence>
<dbReference type="OrthoDB" id="288540at2"/>
<dbReference type="RefSeq" id="WP_145176684.1">
    <property type="nucleotide sequence ID" value="NZ_CP036525.1"/>
</dbReference>
<dbReference type="Proteomes" id="UP000318538">
    <property type="component" value="Chromosome"/>
</dbReference>
<gene>
    <name evidence="2" type="ORF">K227x_63970</name>
</gene>
<dbReference type="AlphaFoldDB" id="A0A517NLF1"/>
<sequence length="224" mass="25052">MSMAMRPDQKFRDQPSLFDAPAVVPGPAIAPGPVDANRGVDQGTKSRNETYREIASELPGRCRIWLGRIIAAGERGVTLDELSASTGLPANEFSGRITELKRRGMIHHTDQRRPTRKGSTAAVIRATERARQPHHHPQGFDDMTTKTLPPTDLPDAITNNRVPRDQHGDLIKHGGRYLVPNLGRVEIHYDVDADEYFFFRPGRPDQQQPVSMLPHQTQSWELVG</sequence>
<organism evidence="2 3">
    <name type="scientific">Rubripirellula lacrimiformis</name>
    <dbReference type="NCBI Taxonomy" id="1930273"/>
    <lineage>
        <taxon>Bacteria</taxon>
        <taxon>Pseudomonadati</taxon>
        <taxon>Planctomycetota</taxon>
        <taxon>Planctomycetia</taxon>
        <taxon>Pirellulales</taxon>
        <taxon>Pirellulaceae</taxon>
        <taxon>Rubripirellula</taxon>
    </lineage>
</organism>
<proteinExistence type="predicted"/>
<dbReference type="KEGG" id="rlc:K227x_63970"/>